<evidence type="ECO:0000313" key="2">
    <source>
        <dbReference type="Proteomes" id="UP001497680"/>
    </source>
</evidence>
<comment type="caution">
    <text evidence="1">The sequence shown here is derived from an EMBL/GenBank/DDBJ whole genome shotgun (WGS) entry which is preliminary data.</text>
</comment>
<evidence type="ECO:0000313" key="1">
    <source>
        <dbReference type="EMBL" id="KAI6090350.1"/>
    </source>
</evidence>
<protein>
    <submittedName>
        <fullName evidence="1">Carbohydrate-binding module family 18 protein</fullName>
    </submittedName>
</protein>
<name>A0ACC0DCW2_9PEZI</name>
<reference evidence="1 2" key="1">
    <citation type="journal article" date="2022" name="New Phytol.">
        <title>Ecological generalism drives hyperdiversity of secondary metabolite gene clusters in xylarialean endophytes.</title>
        <authorList>
            <person name="Franco M.E.E."/>
            <person name="Wisecaver J.H."/>
            <person name="Arnold A.E."/>
            <person name="Ju Y.M."/>
            <person name="Slot J.C."/>
            <person name="Ahrendt S."/>
            <person name="Moore L.P."/>
            <person name="Eastman K.E."/>
            <person name="Scott K."/>
            <person name="Konkel Z."/>
            <person name="Mondo S.J."/>
            <person name="Kuo A."/>
            <person name="Hayes R.D."/>
            <person name="Haridas S."/>
            <person name="Andreopoulos B."/>
            <person name="Riley R."/>
            <person name="LaButti K."/>
            <person name="Pangilinan J."/>
            <person name="Lipzen A."/>
            <person name="Amirebrahimi M."/>
            <person name="Yan J."/>
            <person name="Adam C."/>
            <person name="Keymanesh K."/>
            <person name="Ng V."/>
            <person name="Louie K."/>
            <person name="Northen T."/>
            <person name="Drula E."/>
            <person name="Henrissat B."/>
            <person name="Hsieh H.M."/>
            <person name="Youens-Clark K."/>
            <person name="Lutzoni F."/>
            <person name="Miadlikowska J."/>
            <person name="Eastwood D.C."/>
            <person name="Hamelin R.C."/>
            <person name="Grigoriev I.V."/>
            <person name="U'Ren J.M."/>
        </authorList>
    </citation>
    <scope>NUCLEOTIDE SEQUENCE [LARGE SCALE GENOMIC DNA]</scope>
    <source>
        <strain evidence="1 2">ER1909</strain>
    </source>
</reference>
<proteinExistence type="predicted"/>
<keyword evidence="2" id="KW-1185">Reference proteome</keyword>
<accession>A0ACC0DCW2</accession>
<dbReference type="EMBL" id="MU394291">
    <property type="protein sequence ID" value="KAI6090350.1"/>
    <property type="molecule type" value="Genomic_DNA"/>
</dbReference>
<sequence>MKLSNQLLRGLTMAGLAIAGADNTQTLRKVMYIDQYHASILPGKNVTQGITHAIMAFANSSLFATDPKGDFKPFMDPSAVRAMFDNGTKLCIALGGWGDTAGFSEGAKTEESRKLYAKNVKEMVDWYKFDCVDVDWEYPGGNGADYKQTPNADKAGEIETFPLFLRELKSALGPDKTLSIAVPGTQQDMIAYKANNNRNQSASIFDTVDMVNLMSYDLMMRRSNETQHHTSVEGALEAVQTYMDLGAPAAKINLGFAFYAKYFETPANTTCSGPVGCKIVLAENADGSDAQTSGAMTFEQANVHPPPVPATLTPTTDGSCGASTKGLTCAGVPGAPCCSQYGYCGSTPDFCGQMCQVPYSSGCTGPDALKSFHTALARGVLDDVEGGMWFWDSEARLYWTWESIDLMNRKYREIVKPLRLGGVMAWSLGEDSADWSRVQALTQMGSNGRSKPQFPGHDMGGKDSSNANIHLRAHAHGRVH</sequence>
<gene>
    <name evidence="1" type="ORF">F4821DRAFT_275063</name>
</gene>
<organism evidence="1 2">
    <name type="scientific">Hypoxylon rubiginosum</name>
    <dbReference type="NCBI Taxonomy" id="110542"/>
    <lineage>
        <taxon>Eukaryota</taxon>
        <taxon>Fungi</taxon>
        <taxon>Dikarya</taxon>
        <taxon>Ascomycota</taxon>
        <taxon>Pezizomycotina</taxon>
        <taxon>Sordariomycetes</taxon>
        <taxon>Xylariomycetidae</taxon>
        <taxon>Xylariales</taxon>
        <taxon>Hypoxylaceae</taxon>
        <taxon>Hypoxylon</taxon>
    </lineage>
</organism>
<dbReference type="Proteomes" id="UP001497680">
    <property type="component" value="Unassembled WGS sequence"/>
</dbReference>